<gene>
    <name evidence="12" type="ORF">DIATSA_LOCUS1183</name>
</gene>
<dbReference type="InterPro" id="IPR000048">
    <property type="entry name" value="IQ_motif_EF-hand-BS"/>
</dbReference>
<evidence type="ECO:0000256" key="3">
    <source>
        <dbReference type="ARBA" id="ARBA00013738"/>
    </source>
</evidence>
<evidence type="ECO:0000256" key="1">
    <source>
        <dbReference type="ARBA" id="ARBA00004611"/>
    </source>
</evidence>
<evidence type="ECO:0000256" key="5">
    <source>
        <dbReference type="ARBA" id="ARBA00022846"/>
    </source>
</evidence>
<feature type="coiled-coil region" evidence="10">
    <location>
        <begin position="155"/>
        <end position="182"/>
    </location>
</feature>
<dbReference type="PROSITE" id="PS50096">
    <property type="entry name" value="IQ"/>
    <property type="match status" value="1"/>
</dbReference>
<keyword evidence="6" id="KW-0969">Cilium</keyword>
<dbReference type="CDD" id="cd23766">
    <property type="entry name" value="IQCG"/>
    <property type="match status" value="1"/>
</dbReference>
<sequence>MDAILFALALEVVLLQMRILESTSELRYRKKTESKPEKAQREKLVRDRSRGGILNELITKRTEWTLELCNADQKIAQLRDKMKDEMQNANARLCYVDKWLFARHESLEMQWNLEPRAPAPSLNHENRVHAELVRAYELQIEERECTLQYWKQKYLDDTANINERLTNKCEQLRQVVAKREELQKLFDLHAGEMRAWLTFKSERAARLAREKLRKDAATRLQAWWRGIMVRRALGSFRHLKNLKKTPTKKKK</sequence>
<comment type="subcellular location">
    <subcellularLocation>
        <location evidence="1">Cytoplasm</location>
        <location evidence="1">Cytoskeleton</location>
        <location evidence="1">Flagellum axoneme</location>
    </subcellularLocation>
</comment>
<evidence type="ECO:0000256" key="9">
    <source>
        <dbReference type="ARBA" id="ARBA00032183"/>
    </source>
</evidence>
<evidence type="ECO:0000256" key="2">
    <source>
        <dbReference type="ARBA" id="ARBA00008222"/>
    </source>
</evidence>
<dbReference type="GO" id="GO:0031514">
    <property type="term" value="C:motile cilium"/>
    <property type="evidence" value="ECO:0007669"/>
    <property type="project" value="TreeGrafter"/>
</dbReference>
<dbReference type="Proteomes" id="UP001153714">
    <property type="component" value="Chromosome 10"/>
</dbReference>
<keyword evidence="13" id="KW-1185">Reference proteome</keyword>
<organism evidence="12 13">
    <name type="scientific">Diatraea saccharalis</name>
    <name type="common">sugarcane borer</name>
    <dbReference type="NCBI Taxonomy" id="40085"/>
    <lineage>
        <taxon>Eukaryota</taxon>
        <taxon>Metazoa</taxon>
        <taxon>Ecdysozoa</taxon>
        <taxon>Arthropoda</taxon>
        <taxon>Hexapoda</taxon>
        <taxon>Insecta</taxon>
        <taxon>Pterygota</taxon>
        <taxon>Neoptera</taxon>
        <taxon>Endopterygota</taxon>
        <taxon>Lepidoptera</taxon>
        <taxon>Glossata</taxon>
        <taxon>Ditrysia</taxon>
        <taxon>Pyraloidea</taxon>
        <taxon>Crambidae</taxon>
        <taxon>Crambinae</taxon>
        <taxon>Diatraea</taxon>
    </lineage>
</organism>
<evidence type="ECO:0000256" key="4">
    <source>
        <dbReference type="ARBA" id="ARBA00022490"/>
    </source>
</evidence>
<keyword evidence="8" id="KW-0966">Cell projection</keyword>
<evidence type="ECO:0000256" key="6">
    <source>
        <dbReference type="ARBA" id="ARBA00023069"/>
    </source>
</evidence>
<protein>
    <recommendedName>
        <fullName evidence="3">Dynein regulatory complex protein 9</fullName>
    </recommendedName>
    <alternativeName>
        <fullName evidence="9">IQ domain-containing protein G</fullName>
    </alternativeName>
</protein>
<feature type="chain" id="PRO_5040152541" description="Dynein regulatory complex protein 9" evidence="11">
    <location>
        <begin position="23"/>
        <end position="251"/>
    </location>
</feature>
<dbReference type="GO" id="GO:0044782">
    <property type="term" value="P:cilium organization"/>
    <property type="evidence" value="ECO:0007669"/>
    <property type="project" value="TreeGrafter"/>
</dbReference>
<accession>A0A9N9N4V8</accession>
<evidence type="ECO:0000313" key="13">
    <source>
        <dbReference type="Proteomes" id="UP001153714"/>
    </source>
</evidence>
<keyword evidence="5" id="KW-0282">Flagellum</keyword>
<reference evidence="12" key="2">
    <citation type="submission" date="2022-10" db="EMBL/GenBank/DDBJ databases">
        <authorList>
            <consortium name="ENA_rothamsted_submissions"/>
            <consortium name="culmorum"/>
            <person name="King R."/>
        </authorList>
    </citation>
    <scope>NUCLEOTIDE SEQUENCE</scope>
</reference>
<evidence type="ECO:0000313" key="12">
    <source>
        <dbReference type="EMBL" id="CAG9782972.1"/>
    </source>
</evidence>
<dbReference type="PANTHER" id="PTHR14871">
    <property type="entry name" value="DYNEIN REGULATORY COMPLEX PROTEIN 9"/>
    <property type="match status" value="1"/>
</dbReference>
<name>A0A9N9N4V8_9NEOP</name>
<evidence type="ECO:0000256" key="7">
    <source>
        <dbReference type="ARBA" id="ARBA00023212"/>
    </source>
</evidence>
<dbReference type="Pfam" id="PF00612">
    <property type="entry name" value="IQ"/>
    <property type="match status" value="1"/>
</dbReference>
<dbReference type="InterPro" id="IPR042618">
    <property type="entry name" value="IQCG"/>
</dbReference>
<keyword evidence="7" id="KW-0206">Cytoskeleton</keyword>
<keyword evidence="11" id="KW-0732">Signal</keyword>
<dbReference type="GO" id="GO:0005737">
    <property type="term" value="C:cytoplasm"/>
    <property type="evidence" value="ECO:0007669"/>
    <property type="project" value="TreeGrafter"/>
</dbReference>
<keyword evidence="10" id="KW-0175">Coiled coil</keyword>
<keyword evidence="4" id="KW-0963">Cytoplasm</keyword>
<evidence type="ECO:0000256" key="10">
    <source>
        <dbReference type="SAM" id="Coils"/>
    </source>
</evidence>
<dbReference type="PANTHER" id="PTHR14871:SF1">
    <property type="entry name" value="DYNEIN REGULATORY COMPLEX PROTEIN 9"/>
    <property type="match status" value="1"/>
</dbReference>
<dbReference type="OrthoDB" id="10254713at2759"/>
<evidence type="ECO:0000256" key="8">
    <source>
        <dbReference type="ARBA" id="ARBA00023273"/>
    </source>
</evidence>
<feature type="signal peptide" evidence="11">
    <location>
        <begin position="1"/>
        <end position="22"/>
    </location>
</feature>
<comment type="similarity">
    <text evidence="2">Belongs to the DRC9 family.</text>
</comment>
<proteinExistence type="inferred from homology"/>
<dbReference type="EMBL" id="OU893341">
    <property type="protein sequence ID" value="CAG9782972.1"/>
    <property type="molecule type" value="Genomic_DNA"/>
</dbReference>
<dbReference type="AlphaFoldDB" id="A0A9N9N4V8"/>
<reference evidence="12" key="1">
    <citation type="submission" date="2021-12" db="EMBL/GenBank/DDBJ databases">
        <authorList>
            <person name="King R."/>
        </authorList>
    </citation>
    <scope>NUCLEOTIDE SEQUENCE</scope>
</reference>
<evidence type="ECO:0000256" key="11">
    <source>
        <dbReference type="SAM" id="SignalP"/>
    </source>
</evidence>